<sequence>MVGPVDFNRTVEYWQQDKWQGCFPVKWHIIKDVQNSSLRHIKLGNNENKPVTNSRDTQEVEFEQGMEILKIFKDDEGTSSILDDFKFYEDREKKMLEKKAKQDKSQKQGKSLWTL</sequence>
<reference evidence="3 4" key="1">
    <citation type="submission" date="2017-11" db="EMBL/GenBank/DDBJ databases">
        <title>De-novo sequencing of pomegranate (Punica granatum L.) genome.</title>
        <authorList>
            <person name="Akparov Z."/>
            <person name="Amiraslanov A."/>
            <person name="Hajiyeva S."/>
            <person name="Abbasov M."/>
            <person name="Kaur K."/>
            <person name="Hamwieh A."/>
            <person name="Solovyev V."/>
            <person name="Salamov A."/>
            <person name="Braich B."/>
            <person name="Kosarev P."/>
            <person name="Mahmoud A."/>
            <person name="Hajiyev E."/>
            <person name="Babayeva S."/>
            <person name="Izzatullayeva V."/>
            <person name="Mammadov A."/>
            <person name="Mammadov A."/>
            <person name="Sharifova S."/>
            <person name="Ojaghi J."/>
            <person name="Eynullazada K."/>
            <person name="Bayramov B."/>
            <person name="Abdulazimova A."/>
            <person name="Shahmuradov I."/>
        </authorList>
    </citation>
    <scope>NUCLEOTIDE SEQUENCE [LARGE SCALE GENOMIC DNA]</scope>
    <source>
        <strain evidence="4">cv. AG2017</strain>
        <tissue evidence="3">Leaf</tissue>
    </source>
</reference>
<dbReference type="GO" id="GO:0003729">
    <property type="term" value="F:mRNA binding"/>
    <property type="evidence" value="ECO:0007669"/>
    <property type="project" value="UniProtKB-UniRule"/>
</dbReference>
<dbReference type="STRING" id="22663.A0A2I0L9J7"/>
<dbReference type="PANTHER" id="PTHR12357:SF82">
    <property type="entry name" value="YTH DOMAIN-CONTAINING FAMILY PROTEIN"/>
    <property type="match status" value="1"/>
</dbReference>
<dbReference type="InterPro" id="IPR045168">
    <property type="entry name" value="YTH_prot"/>
</dbReference>
<dbReference type="PROSITE" id="PS50882">
    <property type="entry name" value="YTH"/>
    <property type="match status" value="1"/>
</dbReference>
<dbReference type="AlphaFoldDB" id="A0A2I0L9J7"/>
<name>A0A2I0L9J7_PUNGR</name>
<evidence type="ECO:0000259" key="2">
    <source>
        <dbReference type="PROSITE" id="PS50882"/>
    </source>
</evidence>
<proteinExistence type="inferred from homology"/>
<comment type="function">
    <text evidence="1">Specifically recognizes and binds N6-methyladenosine (m6A)-containing RNAs, and regulates mRNA stability. M6A is a modification present at internal sites of mRNAs and some non-coding RNAs and plays a role in mRNA stability and processing.</text>
</comment>
<dbReference type="GO" id="GO:0061157">
    <property type="term" value="P:mRNA destabilization"/>
    <property type="evidence" value="ECO:0007669"/>
    <property type="project" value="TreeGrafter"/>
</dbReference>
<evidence type="ECO:0000313" key="3">
    <source>
        <dbReference type="EMBL" id="PKI77340.1"/>
    </source>
</evidence>
<comment type="caution">
    <text evidence="3">The sequence shown here is derived from an EMBL/GenBank/DDBJ whole genome shotgun (WGS) entry which is preliminary data.</text>
</comment>
<protein>
    <recommendedName>
        <fullName evidence="1">YTH domain-containing family protein</fullName>
    </recommendedName>
</protein>
<dbReference type="GO" id="GO:0005737">
    <property type="term" value="C:cytoplasm"/>
    <property type="evidence" value="ECO:0007669"/>
    <property type="project" value="TreeGrafter"/>
</dbReference>
<organism evidence="3 4">
    <name type="scientific">Punica granatum</name>
    <name type="common">Pomegranate</name>
    <dbReference type="NCBI Taxonomy" id="22663"/>
    <lineage>
        <taxon>Eukaryota</taxon>
        <taxon>Viridiplantae</taxon>
        <taxon>Streptophyta</taxon>
        <taxon>Embryophyta</taxon>
        <taxon>Tracheophyta</taxon>
        <taxon>Spermatophyta</taxon>
        <taxon>Magnoliopsida</taxon>
        <taxon>eudicotyledons</taxon>
        <taxon>Gunneridae</taxon>
        <taxon>Pentapetalae</taxon>
        <taxon>rosids</taxon>
        <taxon>malvids</taxon>
        <taxon>Myrtales</taxon>
        <taxon>Lythraceae</taxon>
        <taxon>Punica</taxon>
    </lineage>
</organism>
<accession>A0A2I0L9J7</accession>
<dbReference type="InterPro" id="IPR007275">
    <property type="entry name" value="YTH_domain"/>
</dbReference>
<keyword evidence="4" id="KW-1185">Reference proteome</keyword>
<evidence type="ECO:0000256" key="1">
    <source>
        <dbReference type="RuleBase" id="RU369095"/>
    </source>
</evidence>
<keyword evidence="1" id="KW-0694">RNA-binding</keyword>
<dbReference type="PANTHER" id="PTHR12357">
    <property type="entry name" value="YTH YT521-B HOMOLOGY DOMAIN-CONTAINING"/>
    <property type="match status" value="1"/>
</dbReference>
<dbReference type="Pfam" id="PF04146">
    <property type="entry name" value="YTH"/>
    <property type="match status" value="1"/>
</dbReference>
<evidence type="ECO:0000313" key="4">
    <source>
        <dbReference type="Proteomes" id="UP000233551"/>
    </source>
</evidence>
<comment type="similarity">
    <text evidence="1">Belongs to the YTHDF family.</text>
</comment>
<dbReference type="CDD" id="cd21134">
    <property type="entry name" value="YTH"/>
    <property type="match status" value="1"/>
</dbReference>
<dbReference type="Gene3D" id="3.10.590.10">
    <property type="entry name" value="ph1033 like domains"/>
    <property type="match status" value="1"/>
</dbReference>
<feature type="domain" description="YTH" evidence="2">
    <location>
        <begin position="1"/>
        <end position="72"/>
    </location>
</feature>
<dbReference type="EMBL" id="PGOL01000095">
    <property type="protein sequence ID" value="PKI77340.1"/>
    <property type="molecule type" value="Genomic_DNA"/>
</dbReference>
<dbReference type="GO" id="GO:1990247">
    <property type="term" value="F:N6-methyladenosine-containing RNA reader activity"/>
    <property type="evidence" value="ECO:0007669"/>
    <property type="project" value="UniProtKB-UniRule"/>
</dbReference>
<gene>
    <name evidence="3" type="ORF">CRG98_002285</name>
</gene>
<dbReference type="Proteomes" id="UP000233551">
    <property type="component" value="Unassembled WGS sequence"/>
</dbReference>